<dbReference type="InterPro" id="IPR036388">
    <property type="entry name" value="WH-like_DNA-bd_sf"/>
</dbReference>
<dbReference type="KEGG" id="sfk:KY5_4239c"/>
<accession>A0A291QCN5</accession>
<dbReference type="GO" id="GO:0003677">
    <property type="term" value="F:DNA binding"/>
    <property type="evidence" value="ECO:0007669"/>
    <property type="project" value="InterPro"/>
</dbReference>
<reference evidence="2 3" key="1">
    <citation type="submission" date="2017-08" db="EMBL/GenBank/DDBJ databases">
        <title>Complete Genome Sequence of Streptomyces formicae KY5, the formicamycin producer.</title>
        <authorList>
            <person name="Holmes N.A."/>
            <person name="Devine R."/>
            <person name="Qin Z."/>
            <person name="Seipke R.F."/>
            <person name="Wilkinson B."/>
            <person name="Hutchings M.I."/>
        </authorList>
    </citation>
    <scope>NUCLEOTIDE SEQUENCE [LARGE SCALE GENOMIC DNA]</scope>
    <source>
        <strain evidence="2 3">KY5</strain>
    </source>
</reference>
<dbReference type="SUPFAM" id="SSF46894">
    <property type="entry name" value="C-terminal effector domain of the bipartite response regulators"/>
    <property type="match status" value="1"/>
</dbReference>
<organism evidence="2 3">
    <name type="scientific">Streptomyces formicae</name>
    <dbReference type="NCBI Taxonomy" id="1616117"/>
    <lineage>
        <taxon>Bacteria</taxon>
        <taxon>Bacillati</taxon>
        <taxon>Actinomycetota</taxon>
        <taxon>Actinomycetes</taxon>
        <taxon>Kitasatosporales</taxon>
        <taxon>Streptomycetaceae</taxon>
        <taxon>Streptomyces</taxon>
    </lineage>
</organism>
<dbReference type="Gene3D" id="1.10.10.10">
    <property type="entry name" value="Winged helix-like DNA-binding domain superfamily/Winged helix DNA-binding domain"/>
    <property type="match status" value="1"/>
</dbReference>
<dbReference type="Pfam" id="PF00196">
    <property type="entry name" value="GerE"/>
    <property type="match status" value="1"/>
</dbReference>
<dbReference type="CDD" id="cd06170">
    <property type="entry name" value="LuxR_C_like"/>
    <property type="match status" value="1"/>
</dbReference>
<dbReference type="RefSeq" id="WP_098243792.1">
    <property type="nucleotide sequence ID" value="NZ_CP022685.1"/>
</dbReference>
<feature type="domain" description="HTH luxR-type" evidence="1">
    <location>
        <begin position="254"/>
        <end position="319"/>
    </location>
</feature>
<dbReference type="PANTHER" id="PTHR34293:SF1">
    <property type="entry name" value="HTH-TYPE TRANSCRIPTIONAL REGULATOR TRMBL2"/>
    <property type="match status" value="1"/>
</dbReference>
<sequence length="325" mass="36011">MSDEHMPHGADQLCETGSVLYTRAVREGRIRGGDAEPAPCLLEFGFLKTDADDARWLKPVAPAVVLPRLLRTIEDRVARHRRREEKLTATFEPFLALQPQAPSGTHEHSLITALEGFPRIAAAIEQAVAETSREALVIQPGGARPLESLRQSLPRSREILARGGRMRTLYQHTTRHDAAALSHYERLEGDVEVRTLDEVTDRLFVFDRAVAFIPVNKQRDVALRIRLPALVEYFATTFDRLWSMATPLYPRAAPQPPENGITTRQRAIAALLVEGLTDAEIATRLGMNIRTARVHIAKLAATLGSGSRTQLGYLIGQSGILSQQP</sequence>
<name>A0A291QCN5_9ACTN</name>
<keyword evidence="3" id="KW-1185">Reference proteome</keyword>
<dbReference type="InterPro" id="IPR000792">
    <property type="entry name" value="Tscrpt_reg_LuxR_C"/>
</dbReference>
<dbReference type="Proteomes" id="UP000221011">
    <property type="component" value="Chromosome"/>
</dbReference>
<dbReference type="PRINTS" id="PR00038">
    <property type="entry name" value="HTHLUXR"/>
</dbReference>
<dbReference type="GO" id="GO:0006355">
    <property type="term" value="P:regulation of DNA-templated transcription"/>
    <property type="evidence" value="ECO:0007669"/>
    <property type="project" value="InterPro"/>
</dbReference>
<protein>
    <submittedName>
        <fullName evidence="2">Regulatory protein</fullName>
    </submittedName>
</protein>
<dbReference type="PROSITE" id="PS50043">
    <property type="entry name" value="HTH_LUXR_2"/>
    <property type="match status" value="1"/>
</dbReference>
<dbReference type="InterPro" id="IPR051797">
    <property type="entry name" value="TrmB-like"/>
</dbReference>
<dbReference type="AlphaFoldDB" id="A0A291QCN5"/>
<dbReference type="SMART" id="SM00421">
    <property type="entry name" value="HTH_LUXR"/>
    <property type="match status" value="1"/>
</dbReference>
<proteinExistence type="predicted"/>
<evidence type="ECO:0000259" key="1">
    <source>
        <dbReference type="PROSITE" id="PS50043"/>
    </source>
</evidence>
<dbReference type="PANTHER" id="PTHR34293">
    <property type="entry name" value="HTH-TYPE TRANSCRIPTIONAL REGULATOR TRMBL2"/>
    <property type="match status" value="1"/>
</dbReference>
<dbReference type="InterPro" id="IPR016032">
    <property type="entry name" value="Sig_transdc_resp-reg_C-effctor"/>
</dbReference>
<dbReference type="EMBL" id="CP022685">
    <property type="protein sequence ID" value="ATL29257.1"/>
    <property type="molecule type" value="Genomic_DNA"/>
</dbReference>
<gene>
    <name evidence="2" type="ORF">KY5_4239c</name>
</gene>
<evidence type="ECO:0000313" key="3">
    <source>
        <dbReference type="Proteomes" id="UP000221011"/>
    </source>
</evidence>
<evidence type="ECO:0000313" key="2">
    <source>
        <dbReference type="EMBL" id="ATL29257.1"/>
    </source>
</evidence>